<dbReference type="Pfam" id="PF23593">
    <property type="entry name" value="HEAT_ATR"/>
    <property type="match status" value="1"/>
</dbReference>
<dbReference type="Gene3D" id="1.10.1070.11">
    <property type="entry name" value="Phosphatidylinositol 3-/4-kinase, catalytic domain"/>
    <property type="match status" value="1"/>
</dbReference>
<keyword evidence="10" id="KW-0234">DNA repair</keyword>
<dbReference type="InterPro" id="IPR036940">
    <property type="entry name" value="PI3/4_kinase_cat_sf"/>
</dbReference>
<keyword evidence="4" id="KW-0723">Serine/threonine-protein kinase</keyword>
<dbReference type="GO" id="GO:0004674">
    <property type="term" value="F:protein serine/threonine kinase activity"/>
    <property type="evidence" value="ECO:0007669"/>
    <property type="project" value="UniProtKB-KW"/>
</dbReference>
<keyword evidence="6" id="KW-0547">Nucleotide-binding</keyword>
<keyword evidence="7" id="KW-0227">DNA damage</keyword>
<evidence type="ECO:0000256" key="2">
    <source>
        <dbReference type="ARBA" id="ARBA00010769"/>
    </source>
</evidence>
<dbReference type="InterPro" id="IPR016024">
    <property type="entry name" value="ARM-type_fold"/>
</dbReference>
<dbReference type="InterPro" id="IPR000403">
    <property type="entry name" value="PI3/4_kinase_cat_dom"/>
</dbReference>
<keyword evidence="9" id="KW-0067">ATP-binding</keyword>
<dbReference type="CDD" id="cd00892">
    <property type="entry name" value="PIKKc_ATR"/>
    <property type="match status" value="1"/>
</dbReference>
<dbReference type="InterPro" id="IPR056802">
    <property type="entry name" value="ATR-like_M-HEAT"/>
</dbReference>
<dbReference type="SMART" id="SM00802">
    <property type="entry name" value="UME"/>
    <property type="match status" value="1"/>
</dbReference>
<reference evidence="15 16" key="1">
    <citation type="journal article" date="2018" name="Evol. Lett.">
        <title>Horizontal gene cluster transfer increased hallucinogenic mushroom diversity.</title>
        <authorList>
            <person name="Reynolds H.T."/>
            <person name="Vijayakumar V."/>
            <person name="Gluck-Thaler E."/>
            <person name="Korotkin H.B."/>
            <person name="Matheny P.B."/>
            <person name="Slot J.C."/>
        </authorList>
    </citation>
    <scope>NUCLEOTIDE SEQUENCE [LARGE SCALE GENOMIC DNA]</scope>
    <source>
        <strain evidence="15 16">2631</strain>
    </source>
</reference>
<dbReference type="PROSITE" id="PS50290">
    <property type="entry name" value="PI3_4_KINASE_3"/>
    <property type="match status" value="1"/>
</dbReference>
<dbReference type="OrthoDB" id="381190at2759"/>
<evidence type="ECO:0000256" key="3">
    <source>
        <dbReference type="ARBA" id="ARBA00012513"/>
    </source>
</evidence>
<evidence type="ECO:0000259" key="14">
    <source>
        <dbReference type="PROSITE" id="PS51190"/>
    </source>
</evidence>
<dbReference type="STRING" id="93625.A0A409VMV7"/>
<evidence type="ECO:0000256" key="1">
    <source>
        <dbReference type="ARBA" id="ARBA00004123"/>
    </source>
</evidence>
<dbReference type="SUPFAM" id="SSF48371">
    <property type="entry name" value="ARM repeat"/>
    <property type="match status" value="2"/>
</dbReference>
<keyword evidence="16" id="KW-1185">Reference proteome</keyword>
<dbReference type="GO" id="GO:0006281">
    <property type="term" value="P:DNA repair"/>
    <property type="evidence" value="ECO:0007669"/>
    <property type="project" value="UniProtKB-KW"/>
</dbReference>
<gene>
    <name evidence="15" type="ORF">CVT25_012084</name>
</gene>
<dbReference type="Pfam" id="PF02259">
    <property type="entry name" value="FAT"/>
    <property type="match status" value="1"/>
</dbReference>
<dbReference type="Pfam" id="PF08064">
    <property type="entry name" value="UME"/>
    <property type="match status" value="1"/>
</dbReference>
<dbReference type="Pfam" id="PF02260">
    <property type="entry name" value="FATC"/>
    <property type="match status" value="1"/>
</dbReference>
<dbReference type="PANTHER" id="PTHR11139">
    <property type="entry name" value="ATAXIA TELANGIECTASIA MUTATED ATM -RELATED"/>
    <property type="match status" value="1"/>
</dbReference>
<feature type="domain" description="PI3K/PI4K catalytic" evidence="12">
    <location>
        <begin position="2046"/>
        <end position="2347"/>
    </location>
</feature>
<dbReference type="GO" id="GO:0005634">
    <property type="term" value="C:nucleus"/>
    <property type="evidence" value="ECO:0007669"/>
    <property type="project" value="UniProtKB-SubCell"/>
</dbReference>
<dbReference type="Pfam" id="PF25030">
    <property type="entry name" value="M-HEAT_ATR"/>
    <property type="match status" value="1"/>
</dbReference>
<dbReference type="EC" id="2.7.11.1" evidence="3"/>
<dbReference type="InterPro" id="IPR003152">
    <property type="entry name" value="FATC_dom"/>
</dbReference>
<dbReference type="GO" id="GO:0000077">
    <property type="term" value="P:DNA damage checkpoint signaling"/>
    <property type="evidence" value="ECO:0007669"/>
    <property type="project" value="TreeGrafter"/>
</dbReference>
<evidence type="ECO:0000256" key="6">
    <source>
        <dbReference type="ARBA" id="ARBA00022741"/>
    </source>
</evidence>
<dbReference type="InterPro" id="IPR011989">
    <property type="entry name" value="ARM-like"/>
</dbReference>
<evidence type="ECO:0000256" key="10">
    <source>
        <dbReference type="ARBA" id="ARBA00023204"/>
    </source>
</evidence>
<evidence type="ECO:0000256" key="9">
    <source>
        <dbReference type="ARBA" id="ARBA00022840"/>
    </source>
</evidence>
<name>A0A409VMV7_PSICY</name>
<dbReference type="FunCoup" id="A0A409VMV7">
    <property type="interactions" value="548"/>
</dbReference>
<dbReference type="InterPro" id="IPR011009">
    <property type="entry name" value="Kinase-like_dom_sf"/>
</dbReference>
<dbReference type="InterPro" id="IPR050517">
    <property type="entry name" value="DDR_Repair_Kinase"/>
</dbReference>
<feature type="domain" description="FATC" evidence="14">
    <location>
        <begin position="2355"/>
        <end position="2390"/>
    </location>
</feature>
<accession>A0A409VMV7</accession>
<dbReference type="SMART" id="SM00146">
    <property type="entry name" value="PI3Kc"/>
    <property type="match status" value="1"/>
</dbReference>
<evidence type="ECO:0000259" key="12">
    <source>
        <dbReference type="PROSITE" id="PS50290"/>
    </source>
</evidence>
<evidence type="ECO:0000259" key="13">
    <source>
        <dbReference type="PROSITE" id="PS51189"/>
    </source>
</evidence>
<evidence type="ECO:0000313" key="16">
    <source>
        <dbReference type="Proteomes" id="UP000283269"/>
    </source>
</evidence>
<proteinExistence type="inferred from homology"/>
<evidence type="ECO:0000256" key="7">
    <source>
        <dbReference type="ARBA" id="ARBA00022763"/>
    </source>
</evidence>
<protein>
    <recommendedName>
        <fullName evidence="3">non-specific serine/threonine protein kinase</fullName>
        <ecNumber evidence="3">2.7.11.1</ecNumber>
    </recommendedName>
</protein>
<dbReference type="InterPro" id="IPR012993">
    <property type="entry name" value="UME"/>
</dbReference>
<dbReference type="InterPro" id="IPR014009">
    <property type="entry name" value="PIK_FAT"/>
</dbReference>
<feature type="domain" description="FAT" evidence="13">
    <location>
        <begin position="1380"/>
        <end position="1939"/>
    </location>
</feature>
<dbReference type="Gene3D" id="3.30.1010.10">
    <property type="entry name" value="Phosphatidylinositol 3-kinase Catalytic Subunit, Chain A, domain 4"/>
    <property type="match status" value="1"/>
</dbReference>
<dbReference type="PROSITE" id="PS51189">
    <property type="entry name" value="FAT"/>
    <property type="match status" value="1"/>
</dbReference>
<dbReference type="SMART" id="SM01343">
    <property type="entry name" value="FATC"/>
    <property type="match status" value="1"/>
</dbReference>
<evidence type="ECO:0000256" key="11">
    <source>
        <dbReference type="ARBA" id="ARBA00023242"/>
    </source>
</evidence>
<dbReference type="PROSITE" id="PS51190">
    <property type="entry name" value="FATC"/>
    <property type="match status" value="1"/>
</dbReference>
<evidence type="ECO:0000256" key="4">
    <source>
        <dbReference type="ARBA" id="ARBA00022527"/>
    </source>
</evidence>
<dbReference type="GO" id="GO:0000723">
    <property type="term" value="P:telomere maintenance"/>
    <property type="evidence" value="ECO:0007669"/>
    <property type="project" value="TreeGrafter"/>
</dbReference>
<comment type="caution">
    <text evidence="15">The sequence shown here is derived from an EMBL/GenBank/DDBJ whole genome shotgun (WGS) entry which is preliminary data.</text>
</comment>
<keyword evidence="8" id="KW-0418">Kinase</keyword>
<dbReference type="InParanoid" id="A0A409VMV7"/>
<evidence type="ECO:0000256" key="8">
    <source>
        <dbReference type="ARBA" id="ARBA00022777"/>
    </source>
</evidence>
<dbReference type="InterPro" id="IPR057564">
    <property type="entry name" value="HEAT_ATR"/>
</dbReference>
<dbReference type="Gene3D" id="1.25.10.10">
    <property type="entry name" value="Leucine-rich Repeat Variant"/>
    <property type="match status" value="2"/>
</dbReference>
<dbReference type="InterPro" id="IPR003151">
    <property type="entry name" value="PIK-rel_kinase_FAT"/>
</dbReference>
<dbReference type="GO" id="GO:0005694">
    <property type="term" value="C:chromosome"/>
    <property type="evidence" value="ECO:0007669"/>
    <property type="project" value="TreeGrafter"/>
</dbReference>
<sequence length="2390" mass="269169">MNTAPTSTPFQVPGFNGADNNATPAEFLKFLKSLTAEYLGDKSPRIVANNKTTWITIVDGLTDHLLGSFPLPDIVVWSTMQEKIVMTEATLEVIRRVFLRVDGIYDMSEDLVKKLFARLLDLCRVLGIWTEAEVIIGKDIITPKQMRDQALSVLVTILRGLGNGSPVILEQHKPYWKTLRGILQECLDVSNVMLNLLEPEPEEHPMNVVVAPPAQIPSFLALVLDVVVKTISPPLHCDWHLSDIGRAIAELSRKFFTQCLNPSFPSTTAIRTKTLMNIISTTNSLRIHPIYRPFVGDLLEYLLQIRLEADLGLEWNVVDYFLIDTLKLDIDMPISHALVHSVLYRLQVYNRNISDQRIRELLWSYLRFLLPRIDQTLISVIKKSVEPMSRSSERDTFLKELSKFPTVSLPLNVNQGRLLLPPHVWSERIHKLVEEIVAPDTISWMDDPEGSTIPHLCKRALYEVQIRFEQRPIESSTAARLAIISKVAELQCLLALCDKTDCLSQTTHNDFLSVGEYIPLVNRLLTGTPEEVTADCRRRLYIALGLILKHHSGKEDVNAFIDPIFRGMADSDRSVRISAGRALNGLVQLYGRDGRDGFNKAEVIFTRLYECFEISKNPVRETLLVTVGIMGKTTNMEVLGQVLCLLIAQLGRQNPVIKGLACMNIMAISKHFKKTPYSLILPYMNQVAPYILKQLPMQPELLVEACRVMSIASSDFIAITLPRTLPELFATRDVKVLDKIAKELSTKSSSLLLNHTGGILAHIFLLPSNAATSKALNFVIKVLNDATSSAIDIQSIVKSCVVPLLAELVVEMGDENNLTAKQAVTALKRVEHILSPDKKEAAPTNNLEAFLKNYILGVISIINDMLQDVRGKMSVDMKQKILRSLGALIEQMGATINHVSPQIMATFQTMLSIPELSEITLESWYKFSTALDIMDLGPHIGPTSAAIVTSWAIFSPRARDVAFGILEYIVCTMGDNLQQHLVEITDLTVVEDLRPLHDRLQTLRGTSSPGEDLDRILNQSSSDNMTVATQALQELKSFMLRNQKEYIQTITSGDVFHPYVGRILASLLATACRDNGDGSEGLRLLAFECIGVLGAVDPDRCEIPTRTTTMIVFKDFTDENETVLFALHLIQDLVVGAFRSTSDIRYQTDLAYSIQELLKFCQFTPALVTAGRSTSVPVRVRNRWNGLPKHVLETVTPLLEGKFNIQDCPSSVLQHPIYPTQSTYREWLQLWTSHLITKASGPTAQKLFGAFGSTVRNKDVVVAHHLLPHLVLNILVSGNGDDTSSIREEILAVLEDQVDISSNSSSDKKLLSAQAVFMLLDHLNKWVRHARQEIMIEKLQEEKERTNPYYVNKRTATSKFDFSGQLLRVDSVLMNINPNLMAKAAFQCKAFARSLMNFEQQIVTLKDRGPSAQKDLPDYYERLHEIYAHLDEPDGMEGISTLILSPTLEHQIRQHESIGRWTSAQSCWEVRLQESPDNVEYHLGLLRCLRNLGHYGKSLLQNTLRTHVIGVLTRHPEWDSALAGFQVESAWMVGAWEDVQKLIDRIDNNIPSIATGRVLLAMRGGDNAAINKALSHARTILGSPITAAGVTGYRRSYQAALDLHLIHELELIYETSSKLLPDSQGDNRQSHRQTIADLSQTLSARLNTTLPTFRSREPLLSMRRAAFALPNNSRFNSEIGKSWLASAKIARKARQWQTAYSAMLQAQQRKTLFSFIESAKLLRASGETLRALFELENSLKLVGLLDDQAVDSTADPDSERMKGKTYVLRARWMNECDRFDSKEIVSMFTEAINLQSKWESAHYHLGQFQDDSFKALPPSEFMQRGLRMNLQTMRAFSRAIMHGSKFVYQTVPRMLSIWLDLADDKNVIVTDSFKKITDSIGRAMKDAPVYKWFTAFPQIVSRVHHDNTEVYKHLKLLISTIVQEYPLQALWLFTSVVKSTNRNRSTRGNEILTQLRNNPRNQTSGLSALINESLAMTNELLALCDHPVVGDKPLNMSKDFPRLKKLGHSKLIIPLQESLTASLPPTSATESTHQPFPLDTPTFREFADEIEVMKSLAKPRKITVKGSNGQTYMFLGKPKDDLRKDARLMDLFAIINKHLKGNSESRRRQLHIRSYGVVALNEECGFIQWVPNTQPLRNFLGQLYERRRASIFEPVFHEWFIESFPEPSAWLASRLAYGRTAAVMSMVGWILGYALFISVMREASNLAKYNSLGDRHTENILMDTVSGDVIHVDFNCLFEKGKALDTPERVPFRLTQNIVAGLGVSGVEGVFRISSEITLQLLRDNKDSLMSVLDTFIHDPLAEWEDEKRKIDRTTRRNGANKSKPVTAQILARSALRPIEKKLNGIYIPQNSREGQEREISSVNLAQVLIMEAMDINNLAKMYVGWAPWL</sequence>
<dbReference type="EMBL" id="NHYD01003972">
    <property type="protein sequence ID" value="PPQ67590.1"/>
    <property type="molecule type" value="Genomic_DNA"/>
</dbReference>
<organism evidence="15 16">
    <name type="scientific">Psilocybe cyanescens</name>
    <dbReference type="NCBI Taxonomy" id="93625"/>
    <lineage>
        <taxon>Eukaryota</taxon>
        <taxon>Fungi</taxon>
        <taxon>Dikarya</taxon>
        <taxon>Basidiomycota</taxon>
        <taxon>Agaricomycotina</taxon>
        <taxon>Agaricomycetes</taxon>
        <taxon>Agaricomycetidae</taxon>
        <taxon>Agaricales</taxon>
        <taxon>Agaricineae</taxon>
        <taxon>Strophariaceae</taxon>
        <taxon>Psilocybe</taxon>
    </lineage>
</organism>
<keyword evidence="11" id="KW-0539">Nucleus</keyword>
<dbReference type="SUPFAM" id="SSF56112">
    <property type="entry name" value="Protein kinase-like (PK-like)"/>
    <property type="match status" value="1"/>
</dbReference>
<dbReference type="Proteomes" id="UP000283269">
    <property type="component" value="Unassembled WGS sequence"/>
</dbReference>
<dbReference type="GO" id="GO:0005524">
    <property type="term" value="F:ATP binding"/>
    <property type="evidence" value="ECO:0007669"/>
    <property type="project" value="UniProtKB-KW"/>
</dbReference>
<comment type="subcellular location">
    <subcellularLocation>
        <location evidence="1">Nucleus</location>
    </subcellularLocation>
</comment>
<evidence type="ECO:0000256" key="5">
    <source>
        <dbReference type="ARBA" id="ARBA00022679"/>
    </source>
</evidence>
<evidence type="ECO:0000313" key="15">
    <source>
        <dbReference type="EMBL" id="PPQ67590.1"/>
    </source>
</evidence>
<keyword evidence="5" id="KW-0808">Transferase</keyword>
<comment type="similarity">
    <text evidence="2">Belongs to the PI3/PI4-kinase family. ATM subfamily.</text>
</comment>
<dbReference type="Pfam" id="PF00454">
    <property type="entry name" value="PI3_PI4_kinase"/>
    <property type="match status" value="2"/>
</dbReference>
<dbReference type="PANTHER" id="PTHR11139:SF125">
    <property type="entry name" value="SERINE_THREONINE-PROTEIN KINASE MEC1"/>
    <property type="match status" value="1"/>
</dbReference>